<comment type="caution">
    <text evidence="2">The sequence shown here is derived from an EMBL/GenBank/DDBJ whole genome shotgun (WGS) entry which is preliminary data.</text>
</comment>
<dbReference type="InterPro" id="IPR029021">
    <property type="entry name" value="Prot-tyrosine_phosphatase-like"/>
</dbReference>
<organism evidence="2">
    <name type="scientific">bioreactor metagenome</name>
    <dbReference type="NCBI Taxonomy" id="1076179"/>
    <lineage>
        <taxon>unclassified sequences</taxon>
        <taxon>metagenomes</taxon>
        <taxon>ecological metagenomes</taxon>
    </lineage>
</organism>
<dbReference type="EMBL" id="VSSQ01058060">
    <property type="protein sequence ID" value="MPN11798.1"/>
    <property type="molecule type" value="Genomic_DNA"/>
</dbReference>
<name>A0A645FBR2_9ZZZZ</name>
<dbReference type="AlphaFoldDB" id="A0A645FBR2"/>
<protein>
    <recommendedName>
        <fullName evidence="1">Tyrosine specific protein phosphatases domain-containing protein</fullName>
    </recommendedName>
</protein>
<dbReference type="SUPFAM" id="SSF52799">
    <property type="entry name" value="(Phosphotyrosine protein) phosphatases II"/>
    <property type="match status" value="1"/>
</dbReference>
<sequence>MALNLVDMDRFSVDYLDFNRNMFNASFAFLDEYRDKEFQLLIHCNQGESRAPTLGMLYAARLGAFEYADFESSVRKLRLLCPGYNPKQNIYLTVQSLWDDFVKNP</sequence>
<gene>
    <name evidence="2" type="ORF">SDC9_159106</name>
</gene>
<feature type="domain" description="Tyrosine specific protein phosphatases" evidence="1">
    <location>
        <begin position="13"/>
        <end position="92"/>
    </location>
</feature>
<dbReference type="PROSITE" id="PS50056">
    <property type="entry name" value="TYR_PHOSPHATASE_2"/>
    <property type="match status" value="1"/>
</dbReference>
<evidence type="ECO:0000313" key="2">
    <source>
        <dbReference type="EMBL" id="MPN11798.1"/>
    </source>
</evidence>
<reference evidence="2" key="1">
    <citation type="submission" date="2019-08" db="EMBL/GenBank/DDBJ databases">
        <authorList>
            <person name="Kucharzyk K."/>
            <person name="Murdoch R.W."/>
            <person name="Higgins S."/>
            <person name="Loffler F."/>
        </authorList>
    </citation>
    <scope>NUCLEOTIDE SEQUENCE</scope>
</reference>
<dbReference type="InterPro" id="IPR000387">
    <property type="entry name" value="Tyr_Pase_dom"/>
</dbReference>
<dbReference type="Gene3D" id="3.90.190.10">
    <property type="entry name" value="Protein tyrosine phosphatase superfamily"/>
    <property type="match status" value="1"/>
</dbReference>
<proteinExistence type="predicted"/>
<evidence type="ECO:0000259" key="1">
    <source>
        <dbReference type="PROSITE" id="PS50056"/>
    </source>
</evidence>
<accession>A0A645FBR2</accession>